<organism evidence="2 3">
    <name type="scientific">Aliikangiella marina</name>
    <dbReference type="NCBI Taxonomy" id="1712262"/>
    <lineage>
        <taxon>Bacteria</taxon>
        <taxon>Pseudomonadati</taxon>
        <taxon>Pseudomonadota</taxon>
        <taxon>Gammaproteobacteria</taxon>
        <taxon>Oceanospirillales</taxon>
        <taxon>Pleioneaceae</taxon>
        <taxon>Aliikangiella</taxon>
    </lineage>
</organism>
<dbReference type="PANTHER" id="PTHR37486:SF1">
    <property type="entry name" value="STRINGENT STARVATION PROTEIN B"/>
    <property type="match status" value="1"/>
</dbReference>
<protein>
    <submittedName>
        <fullName evidence="2">ClpXP protease specificity-enhancing factor</fullName>
    </submittedName>
</protein>
<sequence length="159" mass="17356">MQPEFTSNKPYLFRAILDWLLDNDATPYMLVDATRPGVEVPQEHIKDGQIVLNINPSAVQNWQVDNEIISFNARFSGVARLIIVPMSALLAIYAQENGLGMAFPAEEESEEEASSPSLGSVDSVEDGDGTDDPSKPENNSSPNKNNASSKKANHLKVVK</sequence>
<dbReference type="EMBL" id="VIKR01000004">
    <property type="protein sequence ID" value="TQV72847.1"/>
    <property type="molecule type" value="Genomic_DNA"/>
</dbReference>
<dbReference type="RefSeq" id="WP_142942958.1">
    <property type="nucleotide sequence ID" value="NZ_VIKR01000004.1"/>
</dbReference>
<proteinExistence type="predicted"/>
<dbReference type="InterPro" id="IPR036760">
    <property type="entry name" value="SspB-like_sf"/>
</dbReference>
<dbReference type="PIRSF" id="PIRSF005276">
    <property type="entry name" value="SspB"/>
    <property type="match status" value="1"/>
</dbReference>
<dbReference type="AlphaFoldDB" id="A0A545T6J2"/>
<name>A0A545T6J2_9GAMM</name>
<keyword evidence="2" id="KW-0378">Hydrolase</keyword>
<keyword evidence="3" id="KW-1185">Reference proteome</keyword>
<dbReference type="PANTHER" id="PTHR37486">
    <property type="entry name" value="STRINGENT STARVATION PROTEIN B"/>
    <property type="match status" value="1"/>
</dbReference>
<dbReference type="Pfam" id="PF04386">
    <property type="entry name" value="SspB"/>
    <property type="match status" value="1"/>
</dbReference>
<dbReference type="GO" id="GO:0006508">
    <property type="term" value="P:proteolysis"/>
    <property type="evidence" value="ECO:0007669"/>
    <property type="project" value="UniProtKB-KW"/>
</dbReference>
<dbReference type="OrthoDB" id="9797358at2"/>
<dbReference type="GO" id="GO:0045732">
    <property type="term" value="P:positive regulation of protein catabolic process"/>
    <property type="evidence" value="ECO:0007669"/>
    <property type="project" value="TreeGrafter"/>
</dbReference>
<dbReference type="GO" id="GO:0005840">
    <property type="term" value="C:ribosome"/>
    <property type="evidence" value="ECO:0007669"/>
    <property type="project" value="TreeGrafter"/>
</dbReference>
<dbReference type="Gene3D" id="2.30.30.220">
    <property type="entry name" value="SspB-like"/>
    <property type="match status" value="1"/>
</dbReference>
<dbReference type="InterPro" id="IPR007481">
    <property type="entry name" value="SspB"/>
</dbReference>
<feature type="region of interest" description="Disordered" evidence="1">
    <location>
        <begin position="103"/>
        <end position="159"/>
    </location>
</feature>
<evidence type="ECO:0000313" key="2">
    <source>
        <dbReference type="EMBL" id="TQV72847.1"/>
    </source>
</evidence>
<dbReference type="Proteomes" id="UP000317839">
    <property type="component" value="Unassembled WGS sequence"/>
</dbReference>
<comment type="caution">
    <text evidence="2">The sequence shown here is derived from an EMBL/GenBank/DDBJ whole genome shotgun (WGS) entry which is preliminary data.</text>
</comment>
<accession>A0A545T6J2</accession>
<evidence type="ECO:0000313" key="3">
    <source>
        <dbReference type="Proteomes" id="UP000317839"/>
    </source>
</evidence>
<dbReference type="GO" id="GO:0008233">
    <property type="term" value="F:peptidase activity"/>
    <property type="evidence" value="ECO:0007669"/>
    <property type="project" value="UniProtKB-KW"/>
</dbReference>
<dbReference type="SUPFAM" id="SSF101738">
    <property type="entry name" value="SspB-like"/>
    <property type="match status" value="1"/>
</dbReference>
<dbReference type="NCBIfam" id="NF008763">
    <property type="entry name" value="PRK11798.1-2"/>
    <property type="match status" value="1"/>
</dbReference>
<dbReference type="NCBIfam" id="NF008769">
    <property type="entry name" value="PRK11798.2-5"/>
    <property type="match status" value="1"/>
</dbReference>
<dbReference type="GO" id="GO:0005829">
    <property type="term" value="C:cytosol"/>
    <property type="evidence" value="ECO:0007669"/>
    <property type="project" value="TreeGrafter"/>
</dbReference>
<evidence type="ECO:0000256" key="1">
    <source>
        <dbReference type="SAM" id="MobiDB-lite"/>
    </source>
</evidence>
<reference evidence="2 3" key="1">
    <citation type="submission" date="2019-06" db="EMBL/GenBank/DDBJ databases">
        <title>Draft genome of Aliikangiella marina GYP-15.</title>
        <authorList>
            <person name="Wang G."/>
        </authorList>
    </citation>
    <scope>NUCLEOTIDE SEQUENCE [LARGE SCALE GENOMIC DNA]</scope>
    <source>
        <strain evidence="2 3">GYP-15</strain>
    </source>
</reference>
<keyword evidence="2" id="KW-0645">Protease</keyword>
<feature type="compositionally biased region" description="Low complexity" evidence="1">
    <location>
        <begin position="136"/>
        <end position="150"/>
    </location>
</feature>
<gene>
    <name evidence="2" type="ORF">FLL45_15385</name>
</gene>